<proteinExistence type="predicted"/>
<dbReference type="SMART" id="SM00698">
    <property type="entry name" value="MORN"/>
    <property type="match status" value="11"/>
</dbReference>
<dbReference type="GO" id="GO:0005829">
    <property type="term" value="C:cytosol"/>
    <property type="evidence" value="ECO:0007669"/>
    <property type="project" value="TreeGrafter"/>
</dbReference>
<dbReference type="Gene3D" id="2.20.110.10">
    <property type="entry name" value="Histone H3 K4-specific methyltransferase SET7/9 N-terminal domain"/>
    <property type="match status" value="4"/>
</dbReference>
<accession>A0AAD1U2N7</accession>
<name>A0AAD1U2N7_EUPCR</name>
<sequence>MEPTPETEPPKITKIIYENAEYIGEVKNGKRHGKGKITFSDGREYEGLWEDDLRIGYGVKKYLNGDHYVGSFSMGKAHGKGIYTWQNSDIYDGEWKNGVKEGNGMWKGINNESYIGEWKNSKADGYGVQVWASGDRYEGEWTQGLRNGNGTMIFANGDMYIGDHVKGKMHGEGQYIWRNGSIYIGQFKNGFKHGKGKWKKDKNDQECNQYDGEYENDVKNGFGGYKWKSGNEYKGRYKDNLRHGYGEMFWTDGSVYKGMWHKGIQHGKGRMEFPDGNFKEGIFQNNIFQGQIYNRLNLYQHQPMKNSNHSSLDRLANSTAVTFNSTKNKKYGGSSNKVLSKCARNPSSAQGFVEKHQRAPHSSIKITKNFKADFGRKYNTNYRHREVPERIQLISEQNLSNGSSSLCRERLSIEENKFNTYYGGNFLQNSHARKQAASSISTKRNRVNRTVTQSSDPNSQAKRVFSLRKKTKSSKRKYRKGFIEQNLNKSKNSYATSKITNVIAKSYRKRSKDAPPGSKRDEKIINNLSKVLHSTQMRMRQNKDKKSLQSLISLQRKRQMENSLQSSQNG</sequence>
<keyword evidence="4" id="KW-1185">Reference proteome</keyword>
<dbReference type="FunFam" id="2.20.110.10:FF:000002">
    <property type="entry name" value="Phosphatidylinositol 4-phosphate 5-kinase 8"/>
    <property type="match status" value="1"/>
</dbReference>
<evidence type="ECO:0000256" key="1">
    <source>
        <dbReference type="ARBA" id="ARBA00022737"/>
    </source>
</evidence>
<feature type="region of interest" description="Disordered" evidence="2">
    <location>
        <begin position="435"/>
        <end position="476"/>
    </location>
</feature>
<dbReference type="PANTHER" id="PTHR43215:SF14">
    <property type="entry name" value="RADIAL SPOKE HEAD 1 HOMOLOG"/>
    <property type="match status" value="1"/>
</dbReference>
<comment type="caution">
    <text evidence="3">The sequence shown here is derived from an EMBL/GenBank/DDBJ whole genome shotgun (WGS) entry which is preliminary data.</text>
</comment>
<keyword evidence="1" id="KW-0677">Repeat</keyword>
<feature type="compositionally biased region" description="Polar residues" evidence="2">
    <location>
        <begin position="435"/>
        <end position="461"/>
    </location>
</feature>
<dbReference type="InterPro" id="IPR003409">
    <property type="entry name" value="MORN"/>
</dbReference>
<evidence type="ECO:0008006" key="5">
    <source>
        <dbReference type="Google" id="ProtNLM"/>
    </source>
</evidence>
<dbReference type="Pfam" id="PF02493">
    <property type="entry name" value="MORN"/>
    <property type="match status" value="11"/>
</dbReference>
<evidence type="ECO:0000313" key="4">
    <source>
        <dbReference type="Proteomes" id="UP001295684"/>
    </source>
</evidence>
<dbReference type="Proteomes" id="UP001295684">
    <property type="component" value="Unassembled WGS sequence"/>
</dbReference>
<dbReference type="AlphaFoldDB" id="A0AAD1U2N7"/>
<evidence type="ECO:0000256" key="2">
    <source>
        <dbReference type="SAM" id="MobiDB-lite"/>
    </source>
</evidence>
<dbReference type="SUPFAM" id="SSF82185">
    <property type="entry name" value="Histone H3 K4-specific methyltransferase SET7/9 N-terminal domain"/>
    <property type="match status" value="3"/>
</dbReference>
<gene>
    <name evidence="3" type="ORF">ECRASSUSDP1_LOCUS441</name>
</gene>
<protein>
    <recommendedName>
        <fullName evidence="5">Phosphatidylinositol-4-phosphate 5-kinase</fullName>
    </recommendedName>
</protein>
<reference evidence="3" key="1">
    <citation type="submission" date="2023-07" db="EMBL/GenBank/DDBJ databases">
        <authorList>
            <consortium name="AG Swart"/>
            <person name="Singh M."/>
            <person name="Singh A."/>
            <person name="Seah K."/>
            <person name="Emmerich C."/>
        </authorList>
    </citation>
    <scope>NUCLEOTIDE SEQUENCE</scope>
    <source>
        <strain evidence="3">DP1</strain>
    </source>
</reference>
<dbReference type="EMBL" id="CAMPGE010000410">
    <property type="protein sequence ID" value="CAI2359156.1"/>
    <property type="molecule type" value="Genomic_DNA"/>
</dbReference>
<dbReference type="PANTHER" id="PTHR43215">
    <property type="entry name" value="RADIAL SPOKE HEAD 1 HOMOLOG"/>
    <property type="match status" value="1"/>
</dbReference>
<organism evidence="3 4">
    <name type="scientific">Euplotes crassus</name>
    <dbReference type="NCBI Taxonomy" id="5936"/>
    <lineage>
        <taxon>Eukaryota</taxon>
        <taxon>Sar</taxon>
        <taxon>Alveolata</taxon>
        <taxon>Ciliophora</taxon>
        <taxon>Intramacronucleata</taxon>
        <taxon>Spirotrichea</taxon>
        <taxon>Hypotrichia</taxon>
        <taxon>Euplotida</taxon>
        <taxon>Euplotidae</taxon>
        <taxon>Moneuplotes</taxon>
    </lineage>
</organism>
<feature type="compositionally biased region" description="Basic residues" evidence="2">
    <location>
        <begin position="465"/>
        <end position="476"/>
    </location>
</feature>
<evidence type="ECO:0000313" key="3">
    <source>
        <dbReference type="EMBL" id="CAI2359156.1"/>
    </source>
</evidence>